<name>A0ABM4ACK5_ZIZJJ</name>
<dbReference type="PANTHER" id="PTHR11006:SF4">
    <property type="entry name" value="PROTEIN ARGININE N-METHYLTRANSFERASE 7"/>
    <property type="match status" value="1"/>
</dbReference>
<dbReference type="GeneID" id="107430291"/>
<sequence>MLPFTPKTLVLILSLRLRACSSRNLLSLALSAATAIRTMSSGPTQRQFQLRLDPLTGNSEWVIIEEDEDDGGEIFKNAQQPILATTSYLDMLNDSRRNRAYREAIDKAITKPCHVLDIGAGTGLLSMMAARAMAIGDSTTCRNSQGMVTACESYLPMVKLMKKVLRLNGLERNIRVINKRSAELKVGVDITSRADVLVSEILDSELLGEGLIPTLQHAHDMLLVENPITVPYRATTYGQLVESTFLWKLHDLHGNEAKASDGIRLVPTGFESILSAKSQQYAFHCDAIENEIKLLSEPFKIFEFDFWKRPDSHGETELLIKATNDGQVQAVVSWWILQLDFEGRIFYSTAPRWINLPMNTGAGDWCDHWKQCVWFVPGKGWGFPAHAIARENCNLWRHRMEEFHANCYQKCNDSVFLALVIAHLSKTSHVISLFPGLRGKGLQYLQAVADANGFSMDRIEVLEKKKTCLSMQDTHQRKVDLLIGEPFYSGNDGMLPWQNLRLWKERTLLNSVLSEDALIFPCKGILKACAMSLPDLWNSRRCLNKIEDFEHSVINNTLGACGELPNPQEGPYLPYFIWQCGEFMKLSETFPVMEFDFSKQISKTYGKAQVEFAEPGICHGFAFWIDWVMDSENFIVISTGPEKRYWKQGVKLLATPVEVGNQKSRSTSECCQAVMEASFDPSSGDLIVSHFFS</sequence>
<keyword evidence="3 4" id="KW-0949">S-adenosyl-L-methionine</keyword>
<evidence type="ECO:0000256" key="5">
    <source>
        <dbReference type="SAM" id="SignalP"/>
    </source>
</evidence>
<dbReference type="Gene3D" id="3.40.50.150">
    <property type="entry name" value="Vaccinia Virus protein VP39"/>
    <property type="match status" value="2"/>
</dbReference>
<reference evidence="8" key="1">
    <citation type="submission" date="2025-08" db="UniProtKB">
        <authorList>
            <consortium name="RefSeq"/>
        </authorList>
    </citation>
    <scope>IDENTIFICATION</scope>
    <source>
        <tissue evidence="8">Seedling</tissue>
    </source>
</reference>
<proteinExistence type="predicted"/>
<keyword evidence="1 4" id="KW-0489">Methyltransferase</keyword>
<feature type="signal peptide" evidence="5">
    <location>
        <begin position="1"/>
        <end position="22"/>
    </location>
</feature>
<dbReference type="SUPFAM" id="SSF53335">
    <property type="entry name" value="S-adenosyl-L-methionine-dependent methyltransferases"/>
    <property type="match status" value="2"/>
</dbReference>
<evidence type="ECO:0000256" key="2">
    <source>
        <dbReference type="ARBA" id="ARBA00022679"/>
    </source>
</evidence>
<dbReference type="Proteomes" id="UP001652623">
    <property type="component" value="Chromosome 6"/>
</dbReference>
<protein>
    <submittedName>
        <fullName evidence="8">Protein arginine N-methyltransferase 7 isoform X2</fullName>
    </submittedName>
</protein>
<organism evidence="7 8">
    <name type="scientific">Ziziphus jujuba</name>
    <name type="common">Chinese jujube</name>
    <name type="synonym">Ziziphus sativa</name>
    <dbReference type="NCBI Taxonomy" id="326968"/>
    <lineage>
        <taxon>Eukaryota</taxon>
        <taxon>Viridiplantae</taxon>
        <taxon>Streptophyta</taxon>
        <taxon>Embryophyta</taxon>
        <taxon>Tracheophyta</taxon>
        <taxon>Spermatophyta</taxon>
        <taxon>Magnoliopsida</taxon>
        <taxon>eudicotyledons</taxon>
        <taxon>Gunneridae</taxon>
        <taxon>Pentapetalae</taxon>
        <taxon>rosids</taxon>
        <taxon>fabids</taxon>
        <taxon>Rosales</taxon>
        <taxon>Rhamnaceae</taxon>
        <taxon>Paliureae</taxon>
        <taxon>Ziziphus</taxon>
    </lineage>
</organism>
<evidence type="ECO:0000259" key="6">
    <source>
        <dbReference type="Pfam" id="PF22528"/>
    </source>
</evidence>
<evidence type="ECO:0000256" key="3">
    <source>
        <dbReference type="ARBA" id="ARBA00022691"/>
    </source>
</evidence>
<dbReference type="RefSeq" id="XP_060674452.1">
    <property type="nucleotide sequence ID" value="XM_060818469.1"/>
</dbReference>
<dbReference type="Gene3D" id="2.70.160.11">
    <property type="entry name" value="Hnrnp arginine n-methyltransferase1"/>
    <property type="match status" value="2"/>
</dbReference>
<evidence type="ECO:0000313" key="8">
    <source>
        <dbReference type="RefSeq" id="XP_060674452.1"/>
    </source>
</evidence>
<accession>A0ABM4ACK5</accession>
<dbReference type="Pfam" id="PF22528">
    <property type="entry name" value="PRMT_C"/>
    <property type="match status" value="1"/>
</dbReference>
<evidence type="ECO:0000256" key="1">
    <source>
        <dbReference type="ARBA" id="ARBA00022603"/>
    </source>
</evidence>
<feature type="domain" description="Protein arginine N-methyltransferase" evidence="6">
    <location>
        <begin position="292"/>
        <end position="377"/>
    </location>
</feature>
<evidence type="ECO:0000313" key="7">
    <source>
        <dbReference type="Proteomes" id="UP001652623"/>
    </source>
</evidence>
<dbReference type="PANTHER" id="PTHR11006">
    <property type="entry name" value="PROTEIN ARGININE N-METHYLTRANSFERASE"/>
    <property type="match status" value="1"/>
</dbReference>
<dbReference type="InterPro" id="IPR055135">
    <property type="entry name" value="PRMT_dom"/>
</dbReference>
<keyword evidence="2 4" id="KW-0808">Transferase</keyword>
<keyword evidence="7" id="KW-1185">Reference proteome</keyword>
<feature type="chain" id="PRO_5046887396" evidence="5">
    <location>
        <begin position="23"/>
        <end position="693"/>
    </location>
</feature>
<dbReference type="PROSITE" id="PS51678">
    <property type="entry name" value="SAM_MT_PRMT"/>
    <property type="match status" value="2"/>
</dbReference>
<evidence type="ECO:0000256" key="4">
    <source>
        <dbReference type="PROSITE-ProRule" id="PRU01015"/>
    </source>
</evidence>
<keyword evidence="5" id="KW-0732">Signal</keyword>
<dbReference type="InterPro" id="IPR029063">
    <property type="entry name" value="SAM-dependent_MTases_sf"/>
</dbReference>
<gene>
    <name evidence="8" type="primary">LOC107430291</name>
</gene>
<dbReference type="InterPro" id="IPR025799">
    <property type="entry name" value="Arg_MeTrfase"/>
</dbReference>